<evidence type="ECO:0000256" key="12">
    <source>
        <dbReference type="SAM" id="Phobius"/>
    </source>
</evidence>
<keyword evidence="3 12" id="KW-0812">Transmembrane</keyword>
<feature type="transmembrane region" description="Helical" evidence="12">
    <location>
        <begin position="872"/>
        <end position="894"/>
    </location>
</feature>
<evidence type="ECO:0000256" key="8">
    <source>
        <dbReference type="ARBA" id="ARBA00023133"/>
    </source>
</evidence>
<feature type="transmembrane region" description="Helical" evidence="12">
    <location>
        <begin position="653"/>
        <end position="675"/>
    </location>
</feature>
<evidence type="ECO:0000256" key="7">
    <source>
        <dbReference type="ARBA" id="ARBA00023004"/>
    </source>
</evidence>
<dbReference type="HAMAP" id="MF_01665">
    <property type="entry name" value="HemeA_synth_type2"/>
    <property type="match status" value="1"/>
</dbReference>
<feature type="transmembrane region" description="Helical" evidence="12">
    <location>
        <begin position="548"/>
        <end position="571"/>
    </location>
</feature>
<evidence type="ECO:0000256" key="4">
    <source>
        <dbReference type="ARBA" id="ARBA00022723"/>
    </source>
</evidence>
<feature type="transmembrane region" description="Helical" evidence="12">
    <location>
        <begin position="445"/>
        <end position="466"/>
    </location>
</feature>
<dbReference type="EMBL" id="JAKCXM010000071">
    <property type="protein sequence ID" value="KAJ0403995.1"/>
    <property type="molecule type" value="Genomic_DNA"/>
</dbReference>
<comment type="pathway">
    <text evidence="10">Porphyrin-containing compound metabolism; heme A biosynthesis; heme A from heme O: step 1/1.</text>
</comment>
<comment type="subcellular location">
    <subcellularLocation>
        <location evidence="2">Membrane</location>
        <topology evidence="2">Multi-pass membrane protein</topology>
    </subcellularLocation>
</comment>
<dbReference type="GO" id="GO:0006784">
    <property type="term" value="P:heme A biosynthetic process"/>
    <property type="evidence" value="ECO:0007669"/>
    <property type="project" value="InterPro"/>
</dbReference>
<feature type="transmembrane region" description="Helical" evidence="12">
    <location>
        <begin position="478"/>
        <end position="499"/>
    </location>
</feature>
<dbReference type="PANTHER" id="PTHR23289:SF2">
    <property type="entry name" value="CYTOCHROME C OXIDASE ASSEMBLY PROTEIN COX15 HOMOLOG"/>
    <property type="match status" value="1"/>
</dbReference>
<evidence type="ECO:0000256" key="10">
    <source>
        <dbReference type="ARBA" id="ARBA00044501"/>
    </source>
</evidence>
<comment type="caution">
    <text evidence="13">The sequence shown here is derived from an EMBL/GenBank/DDBJ whole genome shotgun (WGS) entry which is preliminary data.</text>
</comment>
<evidence type="ECO:0000313" key="13">
    <source>
        <dbReference type="EMBL" id="KAJ0403995.1"/>
    </source>
</evidence>
<keyword evidence="7" id="KW-0408">Iron</keyword>
<dbReference type="Proteomes" id="UP001209570">
    <property type="component" value="Unassembled WGS sequence"/>
</dbReference>
<feature type="transmembrane region" description="Helical" evidence="12">
    <location>
        <begin position="826"/>
        <end position="852"/>
    </location>
</feature>
<organism evidence="13 14">
    <name type="scientific">Pythium insidiosum</name>
    <name type="common">Pythiosis disease agent</name>
    <dbReference type="NCBI Taxonomy" id="114742"/>
    <lineage>
        <taxon>Eukaryota</taxon>
        <taxon>Sar</taxon>
        <taxon>Stramenopiles</taxon>
        <taxon>Oomycota</taxon>
        <taxon>Peronosporomycetes</taxon>
        <taxon>Pythiales</taxon>
        <taxon>Pythiaceae</taxon>
        <taxon>Pythium</taxon>
    </lineage>
</organism>
<dbReference type="GO" id="GO:0120547">
    <property type="term" value="F:heme A synthase activity"/>
    <property type="evidence" value="ECO:0007669"/>
    <property type="project" value="UniProtKB-EC"/>
</dbReference>
<keyword evidence="5 12" id="KW-1133">Transmembrane helix</keyword>
<dbReference type="InterPro" id="IPR003780">
    <property type="entry name" value="COX15/CtaA_fam"/>
</dbReference>
<keyword evidence="8" id="KW-0350">Heme biosynthesis</keyword>
<dbReference type="GO" id="GO:0005743">
    <property type="term" value="C:mitochondrial inner membrane"/>
    <property type="evidence" value="ECO:0007669"/>
    <property type="project" value="TreeGrafter"/>
</dbReference>
<keyword evidence="9 12" id="KW-0472">Membrane</keyword>
<dbReference type="Pfam" id="PF02628">
    <property type="entry name" value="COX15-CtaA"/>
    <property type="match status" value="1"/>
</dbReference>
<evidence type="ECO:0000256" key="9">
    <source>
        <dbReference type="ARBA" id="ARBA00023136"/>
    </source>
</evidence>
<keyword evidence="4" id="KW-0479">Metal-binding</keyword>
<dbReference type="GO" id="GO:0046872">
    <property type="term" value="F:metal ion binding"/>
    <property type="evidence" value="ECO:0007669"/>
    <property type="project" value="UniProtKB-KW"/>
</dbReference>
<feature type="transmembrane region" description="Helical" evidence="12">
    <location>
        <begin position="421"/>
        <end position="439"/>
    </location>
</feature>
<evidence type="ECO:0000313" key="14">
    <source>
        <dbReference type="Proteomes" id="UP001209570"/>
    </source>
</evidence>
<dbReference type="GO" id="GO:0016653">
    <property type="term" value="F:oxidoreductase activity, acting on NAD(P)H, heme protein as acceptor"/>
    <property type="evidence" value="ECO:0007669"/>
    <property type="project" value="TreeGrafter"/>
</dbReference>
<feature type="transmembrane region" description="Helical" evidence="12">
    <location>
        <begin position="999"/>
        <end position="1020"/>
    </location>
</feature>
<evidence type="ECO:0000256" key="1">
    <source>
        <dbReference type="ARBA" id="ARBA00001970"/>
    </source>
</evidence>
<evidence type="ECO:0000256" key="5">
    <source>
        <dbReference type="ARBA" id="ARBA00022989"/>
    </source>
</evidence>
<dbReference type="AlphaFoldDB" id="A0AAD5QAD5"/>
<evidence type="ECO:0008006" key="15">
    <source>
        <dbReference type="Google" id="ProtNLM"/>
    </source>
</evidence>
<feature type="transmembrane region" description="Helical" evidence="12">
    <location>
        <begin position="114"/>
        <end position="134"/>
    </location>
</feature>
<evidence type="ECO:0000256" key="2">
    <source>
        <dbReference type="ARBA" id="ARBA00004141"/>
    </source>
</evidence>
<keyword evidence="6" id="KW-0560">Oxidoreductase</keyword>
<name>A0AAD5QAD5_PYTIN</name>
<gene>
    <name evidence="13" type="ORF">P43SY_001389</name>
</gene>
<dbReference type="InterPro" id="IPR023754">
    <property type="entry name" value="HemeA_Synthase_type2"/>
</dbReference>
<dbReference type="PANTHER" id="PTHR23289">
    <property type="entry name" value="CYTOCHROME C OXIDASE ASSEMBLY PROTEIN COX15"/>
    <property type="match status" value="1"/>
</dbReference>
<sequence length="1148" mass="130079">MEDSMLDTVKARLARLELVAFSIEYADEPILTELIEWAYAYVADEKEYPDRFLRAADLPDLIHRTLNPMDDEIDDNEWEQIHAASMALRKEQGIDDDSTVIFSGFIGRGANRPIAYWLFGCAGLVGTMIAVGGATRLTRSGLSMVEWKPQGSLPPMNQAEWEAEFEKYKKFPEYQQRKGMTLSEFKGIFFWEYGHRMLGRTVGLAYVLPLTYFMLRKRLPKELHGRFAFLFGLGATQGGIGWWMVRSGLEEHGKEQLAKQNEVRVSPYRLATHLGFAFTTLGVLMWTGFTLLSPPSRASFIREMISPDVLKETGRIRKNLHRVSAVLGYTILSGAFVAGIDAGLAYNTFPKMGDQWIPDGLFDMDPWYKNFFENTPLVQLDHRILAMSTLAGYTACYGLARRGHIWNQLPQESRTALNLTMAAVSGQVLLGISTLLNYVPIPLAVAHQSGAMVLLTSSLWTLHTLNFARPAAKMATKVVWFTLFGVIYISFYFFTSPFVGNPELLTTWTPYIYVSMGLYGWLITAAAMHTPLHQLGVGESTIKQPISLLFPFFSVSFGFLVILELAMVSIIPRATTCLGMEWKTNNVTYDHWLRSFANAIRNSAAISVACVALIIHCDPQDTPQPIEGELSYNQHACEQLFLFSNEKVGFVPASYRGALVVWIVGVLLATTNFVLERSYHVARLLAQPELEVHCNEEMLRATSGDSSPKKPKTRNSIRNWLGGWLLPQRTSHFCIKLPHNWWFLGLDLALENDINMEQYALFESIAKNHMGENDAVIIATHEPRWILDTYEEDEKTEERLSYLIDHVRYALLNVIGFRRINWRFDIIGGLGYFFLVFSMFPRCSAGAIYASPTWSDAISLFVDELWSMQHEMLASSYVSLLTAVGMFISIAAFADTTSHLKRCITALIVSAAHCIAACSILVLFECIIDIATERGSLGREGNHSLYEFFSASLPSSVTMSSGSDPSSAMRLFADFMKLCMTIFDELSRMELWQYYMSVLPYYFVLATPVVGVIFGVYLYVSVNVFGRHYNEAFSALRIASYKNFVRLHFQRNGDLELFVFGVDKMPKKWRRDPNWSGSTHARNENHLPSHRWSCPSYWKPVVTKVGNLLRLDFENPELDAHLSADDRSIPHLVDRVVIRRDDLTQTDF</sequence>
<comment type="catalytic activity">
    <reaction evidence="11">
        <text>Fe(II)-heme o + 2 A + H2O = Fe(II)-heme a + 2 AH2</text>
        <dbReference type="Rhea" id="RHEA:63388"/>
        <dbReference type="ChEBI" id="CHEBI:13193"/>
        <dbReference type="ChEBI" id="CHEBI:15377"/>
        <dbReference type="ChEBI" id="CHEBI:17499"/>
        <dbReference type="ChEBI" id="CHEBI:60530"/>
        <dbReference type="ChEBI" id="CHEBI:61715"/>
        <dbReference type="EC" id="1.17.99.9"/>
    </reaction>
    <physiologicalReaction direction="left-to-right" evidence="11">
        <dbReference type="Rhea" id="RHEA:63389"/>
    </physiologicalReaction>
</comment>
<feature type="transmembrane region" description="Helical" evidence="12">
    <location>
        <begin position="325"/>
        <end position="346"/>
    </location>
</feature>
<feature type="transmembrane region" description="Helical" evidence="12">
    <location>
        <begin position="197"/>
        <end position="215"/>
    </location>
</feature>
<feature type="transmembrane region" description="Helical" evidence="12">
    <location>
        <begin position="906"/>
        <end position="931"/>
    </location>
</feature>
<reference evidence="13" key="1">
    <citation type="submission" date="2021-12" db="EMBL/GenBank/DDBJ databases">
        <title>Prjna785345.</title>
        <authorList>
            <person name="Rujirawat T."/>
            <person name="Krajaejun T."/>
        </authorList>
    </citation>
    <scope>NUCLEOTIDE SEQUENCE</scope>
    <source>
        <strain evidence="13">Pi057C3</strain>
    </source>
</reference>
<evidence type="ECO:0000256" key="11">
    <source>
        <dbReference type="ARBA" id="ARBA00048044"/>
    </source>
</evidence>
<feature type="transmembrane region" description="Helical" evidence="12">
    <location>
        <begin position="227"/>
        <end position="245"/>
    </location>
</feature>
<evidence type="ECO:0000256" key="3">
    <source>
        <dbReference type="ARBA" id="ARBA00022692"/>
    </source>
</evidence>
<accession>A0AAD5QAD5</accession>
<protein>
    <recommendedName>
        <fullName evidence="15">Cytochrome c oxidase assembly protein cox15</fullName>
    </recommendedName>
</protein>
<proteinExistence type="inferred from homology"/>
<feature type="transmembrane region" description="Helical" evidence="12">
    <location>
        <begin position="511"/>
        <end position="528"/>
    </location>
</feature>
<evidence type="ECO:0000256" key="6">
    <source>
        <dbReference type="ARBA" id="ARBA00023002"/>
    </source>
</evidence>
<feature type="transmembrane region" description="Helical" evidence="12">
    <location>
        <begin position="270"/>
        <end position="292"/>
    </location>
</feature>
<comment type="cofactor">
    <cofactor evidence="1">
        <name>heme b</name>
        <dbReference type="ChEBI" id="CHEBI:60344"/>
    </cofactor>
</comment>
<feature type="transmembrane region" description="Helical" evidence="12">
    <location>
        <begin position="384"/>
        <end position="400"/>
    </location>
</feature>
<keyword evidence="14" id="KW-1185">Reference proteome</keyword>